<dbReference type="EC" id="5.1.1.3" evidence="2 7"/>
<dbReference type="GO" id="GO:0071555">
    <property type="term" value="P:cell wall organization"/>
    <property type="evidence" value="ECO:0007669"/>
    <property type="project" value="UniProtKB-KW"/>
</dbReference>
<feature type="binding site" evidence="7">
    <location>
        <begin position="12"/>
        <end position="13"/>
    </location>
    <ligand>
        <name>substrate</name>
    </ligand>
</feature>
<dbReference type="InterPro" id="IPR033134">
    <property type="entry name" value="Asp/Glu_racemase_AS_2"/>
</dbReference>
<sequence>MAKITDPIAVFDSGMGGISVLKEMVRLMPEEDFIYYGDSRHAPYGTKPTEVVRRLTIERVTDFIEKKHAKAIAIACNTATSAAVAILRKMYPDVPLVGVEPAIKPAVFACDHPRVLVMATPVTLKEEKFHKLEALYDEQADIYPLPCPGLMEFVEAGNLDGAEVDDYLREKISPYLDKNLTGVVLGCTHYPFLRREIRAIVGPSVEIFDGSFGTARELRRRITEAGLLREDGHKGQVTFLNSSDDPEMLRRSEYLFRREI</sequence>
<evidence type="ECO:0000256" key="4">
    <source>
        <dbReference type="ARBA" id="ARBA00022984"/>
    </source>
</evidence>
<name>A0A9D2BCV6_9FIRM</name>
<dbReference type="AlphaFoldDB" id="A0A9D2BCV6"/>
<keyword evidence="3 7" id="KW-0133">Cell shape</keyword>
<keyword evidence="4 7" id="KW-0573">Peptidoglycan synthesis</keyword>
<dbReference type="InterPro" id="IPR015942">
    <property type="entry name" value="Asp/Glu/hydantoin_racemase"/>
</dbReference>
<evidence type="ECO:0000256" key="7">
    <source>
        <dbReference type="HAMAP-Rule" id="MF_00258"/>
    </source>
</evidence>
<dbReference type="PANTHER" id="PTHR21198:SF3">
    <property type="entry name" value="GLUTAMATE RACEMASE"/>
    <property type="match status" value="1"/>
</dbReference>
<dbReference type="HAMAP" id="MF_00258">
    <property type="entry name" value="Glu_racemase"/>
    <property type="match status" value="1"/>
</dbReference>
<evidence type="ECO:0000313" key="8">
    <source>
        <dbReference type="EMBL" id="HIX71785.1"/>
    </source>
</evidence>
<dbReference type="GO" id="GO:0008360">
    <property type="term" value="P:regulation of cell shape"/>
    <property type="evidence" value="ECO:0007669"/>
    <property type="project" value="UniProtKB-KW"/>
</dbReference>
<dbReference type="InterPro" id="IPR018187">
    <property type="entry name" value="Asp/Glu_racemase_AS_1"/>
</dbReference>
<dbReference type="SUPFAM" id="SSF53681">
    <property type="entry name" value="Aspartate/glutamate racemase"/>
    <property type="match status" value="2"/>
</dbReference>
<evidence type="ECO:0000256" key="3">
    <source>
        <dbReference type="ARBA" id="ARBA00022960"/>
    </source>
</evidence>
<feature type="active site" description="Proton donor/acceptor" evidence="7">
    <location>
        <position position="187"/>
    </location>
</feature>
<protein>
    <recommendedName>
        <fullName evidence="2 7">Glutamate racemase</fullName>
        <ecNumber evidence="2 7">5.1.1.3</ecNumber>
    </recommendedName>
</protein>
<dbReference type="InterPro" id="IPR004391">
    <property type="entry name" value="Glu_race"/>
</dbReference>
<comment type="caution">
    <text evidence="8">The sequence shown here is derived from an EMBL/GenBank/DDBJ whole genome shotgun (WGS) entry which is preliminary data.</text>
</comment>
<feature type="active site" description="Proton donor/acceptor" evidence="7">
    <location>
        <position position="76"/>
    </location>
</feature>
<evidence type="ECO:0000256" key="1">
    <source>
        <dbReference type="ARBA" id="ARBA00001602"/>
    </source>
</evidence>
<evidence type="ECO:0000313" key="9">
    <source>
        <dbReference type="Proteomes" id="UP000886805"/>
    </source>
</evidence>
<feature type="binding site" evidence="7">
    <location>
        <begin position="77"/>
        <end position="78"/>
    </location>
    <ligand>
        <name>substrate</name>
    </ligand>
</feature>
<keyword evidence="6 7" id="KW-0961">Cell wall biogenesis/degradation</keyword>
<comment type="pathway">
    <text evidence="7">Cell wall biogenesis; peptidoglycan biosynthesis.</text>
</comment>
<dbReference type="GO" id="GO:0009252">
    <property type="term" value="P:peptidoglycan biosynthetic process"/>
    <property type="evidence" value="ECO:0007669"/>
    <property type="project" value="UniProtKB-UniRule"/>
</dbReference>
<comment type="similarity">
    <text evidence="7">Belongs to the aspartate/glutamate racemases family.</text>
</comment>
<reference evidence="8" key="1">
    <citation type="journal article" date="2021" name="PeerJ">
        <title>Extensive microbial diversity within the chicken gut microbiome revealed by metagenomics and culture.</title>
        <authorList>
            <person name="Gilroy R."/>
            <person name="Ravi A."/>
            <person name="Getino M."/>
            <person name="Pursley I."/>
            <person name="Horton D.L."/>
            <person name="Alikhan N.F."/>
            <person name="Baker D."/>
            <person name="Gharbi K."/>
            <person name="Hall N."/>
            <person name="Watson M."/>
            <person name="Adriaenssens E.M."/>
            <person name="Foster-Nyarko E."/>
            <person name="Jarju S."/>
            <person name="Secka A."/>
            <person name="Antonio M."/>
            <person name="Oren A."/>
            <person name="Chaudhuri R.R."/>
            <person name="La Ragione R."/>
            <person name="Hildebrand F."/>
            <person name="Pallen M.J."/>
        </authorList>
    </citation>
    <scope>NUCLEOTIDE SEQUENCE</scope>
    <source>
        <strain evidence="8">ChiSxjej3B15-1167</strain>
    </source>
</reference>
<evidence type="ECO:0000256" key="2">
    <source>
        <dbReference type="ARBA" id="ARBA00013090"/>
    </source>
</evidence>
<proteinExistence type="inferred from homology"/>
<dbReference type="Proteomes" id="UP000886805">
    <property type="component" value="Unassembled WGS sequence"/>
</dbReference>
<feature type="binding site" evidence="7">
    <location>
        <begin position="44"/>
        <end position="45"/>
    </location>
    <ligand>
        <name>substrate</name>
    </ligand>
</feature>
<organism evidence="8 9">
    <name type="scientific">Candidatus Anaerobutyricum stercoripullorum</name>
    <dbReference type="NCBI Taxonomy" id="2838456"/>
    <lineage>
        <taxon>Bacteria</taxon>
        <taxon>Bacillati</taxon>
        <taxon>Bacillota</taxon>
        <taxon>Clostridia</taxon>
        <taxon>Lachnospirales</taxon>
        <taxon>Lachnospiraceae</taxon>
        <taxon>Anaerobutyricum</taxon>
    </lineage>
</organism>
<comment type="catalytic activity">
    <reaction evidence="1 7">
        <text>L-glutamate = D-glutamate</text>
        <dbReference type="Rhea" id="RHEA:12813"/>
        <dbReference type="ChEBI" id="CHEBI:29985"/>
        <dbReference type="ChEBI" id="CHEBI:29986"/>
        <dbReference type="EC" id="5.1.1.3"/>
    </reaction>
</comment>
<evidence type="ECO:0000256" key="6">
    <source>
        <dbReference type="ARBA" id="ARBA00023316"/>
    </source>
</evidence>
<feature type="binding site" evidence="7">
    <location>
        <begin position="188"/>
        <end position="189"/>
    </location>
    <ligand>
        <name>substrate</name>
    </ligand>
</feature>
<reference evidence="8" key="2">
    <citation type="submission" date="2021-04" db="EMBL/GenBank/DDBJ databases">
        <authorList>
            <person name="Gilroy R."/>
        </authorList>
    </citation>
    <scope>NUCLEOTIDE SEQUENCE</scope>
    <source>
        <strain evidence="8">ChiSxjej3B15-1167</strain>
    </source>
</reference>
<dbReference type="Pfam" id="PF01177">
    <property type="entry name" value="Asp_Glu_race"/>
    <property type="match status" value="1"/>
</dbReference>
<dbReference type="NCBIfam" id="TIGR00067">
    <property type="entry name" value="glut_race"/>
    <property type="match status" value="1"/>
</dbReference>
<keyword evidence="5 7" id="KW-0413">Isomerase</keyword>
<dbReference type="PROSITE" id="PS00924">
    <property type="entry name" value="ASP_GLU_RACEMASE_2"/>
    <property type="match status" value="1"/>
</dbReference>
<dbReference type="PANTHER" id="PTHR21198">
    <property type="entry name" value="GLUTAMATE RACEMASE"/>
    <property type="match status" value="1"/>
</dbReference>
<dbReference type="GO" id="GO:0008881">
    <property type="term" value="F:glutamate racemase activity"/>
    <property type="evidence" value="ECO:0007669"/>
    <property type="project" value="UniProtKB-UniRule"/>
</dbReference>
<dbReference type="Gene3D" id="3.40.50.1860">
    <property type="match status" value="2"/>
</dbReference>
<comment type="function">
    <text evidence="7">Provides the (R)-glutamate required for cell wall biosynthesis.</text>
</comment>
<evidence type="ECO:0000256" key="5">
    <source>
        <dbReference type="ARBA" id="ARBA00023235"/>
    </source>
</evidence>
<dbReference type="PROSITE" id="PS00923">
    <property type="entry name" value="ASP_GLU_RACEMASE_1"/>
    <property type="match status" value="1"/>
</dbReference>
<gene>
    <name evidence="7 8" type="primary">murI</name>
    <name evidence="8" type="ORF">H9849_02060</name>
</gene>
<accession>A0A9D2BCV6</accession>
<dbReference type="InterPro" id="IPR001920">
    <property type="entry name" value="Asp/Glu_race"/>
</dbReference>
<dbReference type="EMBL" id="DXEQ01000058">
    <property type="protein sequence ID" value="HIX71785.1"/>
    <property type="molecule type" value="Genomic_DNA"/>
</dbReference>